<dbReference type="EMBL" id="NDYN01000010">
    <property type="protein sequence ID" value="OUT06851.1"/>
    <property type="molecule type" value="Genomic_DNA"/>
</dbReference>
<dbReference type="RefSeq" id="WP_087582482.1">
    <property type="nucleotide sequence ID" value="NZ_NDYN01000001.1"/>
</dbReference>
<comment type="caution">
    <text evidence="2">The sequence shown here is derived from an EMBL/GenBank/DDBJ whole genome shotgun (WGS) entry which is preliminary data.</text>
</comment>
<reference evidence="2 3" key="1">
    <citation type="submission" date="2017-04" db="EMBL/GenBank/DDBJ databases">
        <title>Complete genome of Campylobacter concisus ATCC 33237T and draft genomes for an additional eight well characterized C. concisus strains.</title>
        <authorList>
            <person name="Cornelius A.J."/>
            <person name="Miller W.G."/>
            <person name="Lastovica A.J."/>
            <person name="On S.L."/>
            <person name="French N.P."/>
            <person name="Vandenberg O."/>
            <person name="Biggs P.J."/>
        </authorList>
    </citation>
    <scope>NUCLEOTIDE SEQUENCE [LARGE SCALE GENOMIC DNA]</scope>
    <source>
        <strain evidence="2 3">CCUG 19995</strain>
    </source>
</reference>
<protein>
    <submittedName>
        <fullName evidence="2">Uncharacterized protein</fullName>
    </submittedName>
</protein>
<sequence>MSTRSYIGKLDDKSNDVKFIYCHWDGYPEYVGYMLDTYYKNPEKVDELLNLGDISSLRENLIPKGKHDFDEPEEDVTVAYYRDRGEPWNTVAPKHTQLANYEKGDDMIDYFYLFKNGEWYVDRENGLSLWTRVSDLLQNK</sequence>
<accession>A0A1Y5MTE5</accession>
<dbReference type="Proteomes" id="UP000196317">
    <property type="component" value="Unassembled WGS sequence"/>
</dbReference>
<dbReference type="EMBL" id="NDYN01000001">
    <property type="protein sequence ID" value="OUT08985.1"/>
    <property type="molecule type" value="Genomic_DNA"/>
</dbReference>
<evidence type="ECO:0000313" key="1">
    <source>
        <dbReference type="EMBL" id="OUT06851.1"/>
    </source>
</evidence>
<evidence type="ECO:0000313" key="3">
    <source>
        <dbReference type="Proteomes" id="UP000196317"/>
    </source>
</evidence>
<organism evidence="2 3">
    <name type="scientific">Campylobacter concisus</name>
    <dbReference type="NCBI Taxonomy" id="199"/>
    <lineage>
        <taxon>Bacteria</taxon>
        <taxon>Pseudomonadati</taxon>
        <taxon>Campylobacterota</taxon>
        <taxon>Epsilonproteobacteria</taxon>
        <taxon>Campylobacterales</taxon>
        <taxon>Campylobacteraceae</taxon>
        <taxon>Campylobacter</taxon>
    </lineage>
</organism>
<proteinExistence type="predicted"/>
<dbReference type="AlphaFoldDB" id="A0A1Y5MTE5"/>
<evidence type="ECO:0000313" key="2">
    <source>
        <dbReference type="EMBL" id="OUT08985.1"/>
    </source>
</evidence>
<name>A0A1Y5MTE5_9BACT</name>
<gene>
    <name evidence="2" type="ORF">B9N65_01190</name>
    <name evidence="1" type="ORF">B9N65_09735</name>
</gene>